<protein>
    <submittedName>
        <fullName evidence="2">Uncharacterized protein</fullName>
    </submittedName>
</protein>
<feature type="compositionally biased region" description="Low complexity" evidence="1">
    <location>
        <begin position="24"/>
        <end position="36"/>
    </location>
</feature>
<feature type="region of interest" description="Disordered" evidence="1">
    <location>
        <begin position="79"/>
        <end position="102"/>
    </location>
</feature>
<evidence type="ECO:0000313" key="2">
    <source>
        <dbReference type="EMBL" id="MPC56853.1"/>
    </source>
</evidence>
<accession>A0A5B7GHH6</accession>
<dbReference type="Proteomes" id="UP000324222">
    <property type="component" value="Unassembled WGS sequence"/>
</dbReference>
<feature type="region of interest" description="Disordered" evidence="1">
    <location>
        <begin position="24"/>
        <end position="47"/>
    </location>
</feature>
<sequence>MSRGGRRAAPRRCQTREVFFLEVAQGHAASGGSSSGKRARKPRGRGWPLCESNSAECKATNILNRAEFGCRAHQMQRVHHREELRSGPPVGVAPVTPSLRLD</sequence>
<evidence type="ECO:0000313" key="3">
    <source>
        <dbReference type="Proteomes" id="UP000324222"/>
    </source>
</evidence>
<name>A0A5B7GHH6_PORTR</name>
<dbReference type="AlphaFoldDB" id="A0A5B7GHH6"/>
<evidence type="ECO:0000256" key="1">
    <source>
        <dbReference type="SAM" id="MobiDB-lite"/>
    </source>
</evidence>
<reference evidence="2 3" key="1">
    <citation type="submission" date="2019-05" db="EMBL/GenBank/DDBJ databases">
        <title>Another draft genome of Portunus trituberculatus and its Hox gene families provides insights of decapod evolution.</title>
        <authorList>
            <person name="Jeong J.-H."/>
            <person name="Song I."/>
            <person name="Kim S."/>
            <person name="Choi T."/>
            <person name="Kim D."/>
            <person name="Ryu S."/>
            <person name="Kim W."/>
        </authorList>
    </citation>
    <scope>NUCLEOTIDE SEQUENCE [LARGE SCALE GENOMIC DNA]</scope>
    <source>
        <tissue evidence="2">Muscle</tissue>
    </source>
</reference>
<organism evidence="2 3">
    <name type="scientific">Portunus trituberculatus</name>
    <name type="common">Swimming crab</name>
    <name type="synonym">Neptunus trituberculatus</name>
    <dbReference type="NCBI Taxonomy" id="210409"/>
    <lineage>
        <taxon>Eukaryota</taxon>
        <taxon>Metazoa</taxon>
        <taxon>Ecdysozoa</taxon>
        <taxon>Arthropoda</taxon>
        <taxon>Crustacea</taxon>
        <taxon>Multicrustacea</taxon>
        <taxon>Malacostraca</taxon>
        <taxon>Eumalacostraca</taxon>
        <taxon>Eucarida</taxon>
        <taxon>Decapoda</taxon>
        <taxon>Pleocyemata</taxon>
        <taxon>Brachyura</taxon>
        <taxon>Eubrachyura</taxon>
        <taxon>Portunoidea</taxon>
        <taxon>Portunidae</taxon>
        <taxon>Portuninae</taxon>
        <taxon>Portunus</taxon>
    </lineage>
</organism>
<gene>
    <name evidence="2" type="ORF">E2C01_050818</name>
</gene>
<comment type="caution">
    <text evidence="2">The sequence shown here is derived from an EMBL/GenBank/DDBJ whole genome shotgun (WGS) entry which is preliminary data.</text>
</comment>
<keyword evidence="3" id="KW-1185">Reference proteome</keyword>
<proteinExistence type="predicted"/>
<dbReference type="EMBL" id="VSRR010014303">
    <property type="protein sequence ID" value="MPC56853.1"/>
    <property type="molecule type" value="Genomic_DNA"/>
</dbReference>